<evidence type="ECO:0000259" key="1">
    <source>
        <dbReference type="Pfam" id="PF08531"/>
    </source>
</evidence>
<dbReference type="Gene3D" id="2.60.120.260">
    <property type="entry name" value="Galactose-binding domain-like"/>
    <property type="match status" value="2"/>
</dbReference>
<dbReference type="InterPro" id="IPR012341">
    <property type="entry name" value="6hp_glycosidase-like_sf"/>
</dbReference>
<dbReference type="InterPro" id="IPR013737">
    <property type="entry name" value="Bac_rhamnosid_N"/>
</dbReference>
<evidence type="ECO:0000259" key="2">
    <source>
        <dbReference type="Pfam" id="PF17389"/>
    </source>
</evidence>
<dbReference type="PANTHER" id="PTHR34987:SF2">
    <property type="entry name" value="B, PUTATIVE (AFU_ORTHOLOGUE AFUA_7G05040)-RELATED"/>
    <property type="match status" value="1"/>
</dbReference>
<comment type="caution">
    <text evidence="4">The sequence shown here is derived from an EMBL/GenBank/DDBJ whole genome shotgun (WGS) entry which is preliminary data.</text>
</comment>
<dbReference type="InterPro" id="IPR035396">
    <property type="entry name" value="Bac_rhamnosid6H"/>
</dbReference>
<dbReference type="Pfam" id="PF08531">
    <property type="entry name" value="Bac_rhamnosid_N"/>
    <property type="match status" value="1"/>
</dbReference>
<feature type="domain" description="Alpha-L-rhamnosidase six-hairpin glycosidase" evidence="2">
    <location>
        <begin position="357"/>
        <end position="683"/>
    </location>
</feature>
<sequence>MDAKINPHLLNNRWAAKWITCPNISLKDYTVLHFRKTFQLDKKPEKFIIHVSGDNRYKLFVNGHEVCDGPARGDLAHWRYETIDIADKLISGKNILAAVVWNLGEFIPAAQITNKTAFILQGDGAVESIVNTDDHWKVYKNDAYQAPEKRALQTVVGQGELVYGPRYPYGWESLNYDDTDWKSPRILSHGFPYGKSEGWDWMLVPRNIPFMEHQFQRVNAIVRTENIQIDQKFLAGIAPVHISPHQKVTILFDQQKLTTAYPDLLISSGKNAVITMGYAEALTDHQGEKGNRNETFGRTLHSDFYDVFTADGGQNRHFETLWFRTFRYLELTVVTNDDPLIIQDIASYFTAYPFHENAYFKSDDNTLSKIWDTGWRTARLCAGETYYDCPYYEQYQYIADTRIQALISLSISGDDRLMRNAIEQFQQSILPMGLTQSRYPSSQPQIIPPFSLCWIAMVHDHWMYRDDPKFIKQQINGVLNVLDWYQQHISANGMLGPMDWWNFVDWSFGPYNLEKPIGGTPKGAIDGNSSILTLQYAYTLQLAADLLESTGDRNQAKLYRMLAGSLVQKTKVLCWNKQKGLIADSPEQDSYSQHANIMALLAGMFDIAEEKKIINKVLHEPKLTQATLYFKFYLAQAMNKAGLGDQYLDQLQPWKDMISLGLTTFAETPEPTRSDCHAWSAGPDYDLLATVCGISPGSPGFKTVKIAPHLGRLKFVKAKMPHPNGDILISLKKKNDSALEAEIILPQNLTGVFVWKGTKLALHSGKQFIRL</sequence>
<feature type="domain" description="Alpha-L-rhamnosidase C-terminal" evidence="3">
    <location>
        <begin position="693"/>
        <end position="751"/>
    </location>
</feature>
<dbReference type="Gene3D" id="1.50.10.10">
    <property type="match status" value="1"/>
</dbReference>
<dbReference type="EMBL" id="JACHCA010000020">
    <property type="protein sequence ID" value="MBB6131125.1"/>
    <property type="molecule type" value="Genomic_DNA"/>
</dbReference>
<evidence type="ECO:0000313" key="4">
    <source>
        <dbReference type="EMBL" id="MBB6131125.1"/>
    </source>
</evidence>
<evidence type="ECO:0000313" key="5">
    <source>
        <dbReference type="Proteomes" id="UP000548326"/>
    </source>
</evidence>
<protein>
    <recommendedName>
        <fullName evidence="6">Alpha-L-rhamnosidase</fullName>
    </recommendedName>
</protein>
<evidence type="ECO:0008006" key="6">
    <source>
        <dbReference type="Google" id="ProtNLM"/>
    </source>
</evidence>
<dbReference type="Proteomes" id="UP000548326">
    <property type="component" value="Unassembled WGS sequence"/>
</dbReference>
<accession>A0A841JS61</accession>
<dbReference type="SUPFAM" id="SSF49785">
    <property type="entry name" value="Galactose-binding domain-like"/>
    <property type="match status" value="1"/>
</dbReference>
<gene>
    <name evidence="4" type="ORF">HDF22_005276</name>
</gene>
<dbReference type="InterPro" id="IPR008928">
    <property type="entry name" value="6-hairpin_glycosidase_sf"/>
</dbReference>
<feature type="domain" description="Bacterial alpha-L-rhamnosidase N-terminal" evidence="1">
    <location>
        <begin position="43"/>
        <end position="187"/>
    </location>
</feature>
<organism evidence="4 5">
    <name type="scientific">Mucilaginibacter lappiensis</name>
    <dbReference type="NCBI Taxonomy" id="354630"/>
    <lineage>
        <taxon>Bacteria</taxon>
        <taxon>Pseudomonadati</taxon>
        <taxon>Bacteroidota</taxon>
        <taxon>Sphingobacteriia</taxon>
        <taxon>Sphingobacteriales</taxon>
        <taxon>Sphingobacteriaceae</taxon>
        <taxon>Mucilaginibacter</taxon>
    </lineage>
</organism>
<name>A0A841JS61_9SPHI</name>
<dbReference type="GO" id="GO:0005975">
    <property type="term" value="P:carbohydrate metabolic process"/>
    <property type="evidence" value="ECO:0007669"/>
    <property type="project" value="InterPro"/>
</dbReference>
<proteinExistence type="predicted"/>
<dbReference type="InterPro" id="IPR035398">
    <property type="entry name" value="Bac_rhamnosid_C"/>
</dbReference>
<dbReference type="Gene3D" id="2.60.420.10">
    <property type="entry name" value="Maltose phosphorylase, domain 3"/>
    <property type="match status" value="1"/>
</dbReference>
<dbReference type="Pfam" id="PF17390">
    <property type="entry name" value="Bac_rhamnosid_C"/>
    <property type="match status" value="1"/>
</dbReference>
<dbReference type="AlphaFoldDB" id="A0A841JS61"/>
<dbReference type="SUPFAM" id="SSF48208">
    <property type="entry name" value="Six-hairpin glycosidases"/>
    <property type="match status" value="1"/>
</dbReference>
<dbReference type="InterPro" id="IPR008979">
    <property type="entry name" value="Galactose-bd-like_sf"/>
</dbReference>
<evidence type="ECO:0000259" key="3">
    <source>
        <dbReference type="Pfam" id="PF17390"/>
    </source>
</evidence>
<dbReference type="Pfam" id="PF17389">
    <property type="entry name" value="Bac_rhamnosid6H"/>
    <property type="match status" value="1"/>
</dbReference>
<dbReference type="PANTHER" id="PTHR34987">
    <property type="entry name" value="C, PUTATIVE (AFU_ORTHOLOGUE AFUA_3G02880)-RELATED"/>
    <property type="match status" value="1"/>
</dbReference>
<reference evidence="4 5" key="1">
    <citation type="submission" date="2020-08" db="EMBL/GenBank/DDBJ databases">
        <title>Genomic Encyclopedia of Type Strains, Phase IV (KMG-V): Genome sequencing to study the core and pangenomes of soil and plant-associated prokaryotes.</title>
        <authorList>
            <person name="Whitman W."/>
        </authorList>
    </citation>
    <scope>NUCLEOTIDE SEQUENCE [LARGE SCALE GENOMIC DNA]</scope>
    <source>
        <strain evidence="4 5">MP601</strain>
    </source>
</reference>